<gene>
    <name evidence="3" type="ORF">GCM10022207_78770</name>
</gene>
<dbReference type="PANTHER" id="PTHR43422:SF3">
    <property type="entry name" value="THIAMINE THIAZOLE SYNTHASE"/>
    <property type="match status" value="1"/>
</dbReference>
<keyword evidence="3" id="KW-0503">Monooxygenase</keyword>
<keyword evidence="4" id="KW-1185">Reference proteome</keyword>
<comment type="caution">
    <text evidence="3">The sequence shown here is derived from an EMBL/GenBank/DDBJ whole genome shotgun (WGS) entry which is preliminary data.</text>
</comment>
<protein>
    <submittedName>
        <fullName evidence="3">FAD-dependent monooxygenase</fullName>
    </submittedName>
</protein>
<dbReference type="GO" id="GO:0004497">
    <property type="term" value="F:monooxygenase activity"/>
    <property type="evidence" value="ECO:0007669"/>
    <property type="project" value="UniProtKB-KW"/>
</dbReference>
<evidence type="ECO:0000259" key="2">
    <source>
        <dbReference type="Pfam" id="PF01494"/>
    </source>
</evidence>
<sequence>MSEPASTTTGAAPRRAVVVGGGMAGMLAAAALSSYADVTVVERDVLPEGPEPRRGLPQARHVHVIWSGGARAMEDLLPGVTDAWLAAGARRIPLPTGLVSMQPRGWFRRWPEMQFMIACSRDLLDWVVRERIAKNDRVTVLQRTELLSLEGDASRVTGVRMRTADGEERVLAADLVVDASGRGSRASLWLEALGVPEAPLEEVDSGLVYSSRIFRAPPGTEDFPLVNVQSDATIPVPGRTTTIEPIEGGRWLVTLSGTRGGEPPSSAEEFETFARESVRHPVVGELIAHAEPLSDPAVTRSTVNRRRFYERIKGWPEGFLVLGDSVATYNPVYGHGLSVAAQGALALSELLAVHGLTAPGLARRAQRAVARPVATAWEFATSTDIHYPDALGKSPSLANRLLGAYVNRLMLTATGRPLVARAFFDVITLSKPVGELLRPAVAIAVLRGPRRPRLTEPPLTPAEWAAVTGAPSGERAAEPSAPDDGARTADATGRP</sequence>
<dbReference type="Pfam" id="PF01494">
    <property type="entry name" value="FAD_binding_3"/>
    <property type="match status" value="1"/>
</dbReference>
<dbReference type="Proteomes" id="UP001501563">
    <property type="component" value="Unassembled WGS sequence"/>
</dbReference>
<dbReference type="Gene3D" id="3.30.9.100">
    <property type="match status" value="1"/>
</dbReference>
<organism evidence="3 4">
    <name type="scientific">Streptomyces lannensis</name>
    <dbReference type="NCBI Taxonomy" id="766498"/>
    <lineage>
        <taxon>Bacteria</taxon>
        <taxon>Bacillati</taxon>
        <taxon>Actinomycetota</taxon>
        <taxon>Actinomycetes</taxon>
        <taxon>Kitasatosporales</taxon>
        <taxon>Streptomycetaceae</taxon>
        <taxon>Streptomyces</taxon>
    </lineage>
</organism>
<dbReference type="InterPro" id="IPR002938">
    <property type="entry name" value="FAD-bd"/>
</dbReference>
<dbReference type="RefSeq" id="WP_345553764.1">
    <property type="nucleotide sequence ID" value="NZ_BAAAZA010000040.1"/>
</dbReference>
<accession>A0ABP7LE70</accession>
<evidence type="ECO:0000313" key="4">
    <source>
        <dbReference type="Proteomes" id="UP001501563"/>
    </source>
</evidence>
<feature type="region of interest" description="Disordered" evidence="1">
    <location>
        <begin position="452"/>
        <end position="495"/>
    </location>
</feature>
<evidence type="ECO:0000256" key="1">
    <source>
        <dbReference type="SAM" id="MobiDB-lite"/>
    </source>
</evidence>
<name>A0ABP7LE70_9ACTN</name>
<dbReference type="EMBL" id="BAAAZA010000040">
    <property type="protein sequence ID" value="GAA3898586.1"/>
    <property type="molecule type" value="Genomic_DNA"/>
</dbReference>
<dbReference type="Gene3D" id="3.50.50.60">
    <property type="entry name" value="FAD/NAD(P)-binding domain"/>
    <property type="match status" value="1"/>
</dbReference>
<evidence type="ECO:0000313" key="3">
    <source>
        <dbReference type="EMBL" id="GAA3898586.1"/>
    </source>
</evidence>
<dbReference type="PANTHER" id="PTHR43422">
    <property type="entry name" value="THIAMINE THIAZOLE SYNTHASE"/>
    <property type="match status" value="1"/>
</dbReference>
<feature type="domain" description="FAD-binding" evidence="2">
    <location>
        <begin position="16"/>
        <end position="353"/>
    </location>
</feature>
<dbReference type="SUPFAM" id="SSF51905">
    <property type="entry name" value="FAD/NAD(P)-binding domain"/>
    <property type="match status" value="1"/>
</dbReference>
<proteinExistence type="predicted"/>
<keyword evidence="3" id="KW-0560">Oxidoreductase</keyword>
<dbReference type="InterPro" id="IPR036188">
    <property type="entry name" value="FAD/NAD-bd_sf"/>
</dbReference>
<reference evidence="4" key="1">
    <citation type="journal article" date="2019" name="Int. J. Syst. Evol. Microbiol.">
        <title>The Global Catalogue of Microorganisms (GCM) 10K type strain sequencing project: providing services to taxonomists for standard genome sequencing and annotation.</title>
        <authorList>
            <consortium name="The Broad Institute Genomics Platform"/>
            <consortium name="The Broad Institute Genome Sequencing Center for Infectious Disease"/>
            <person name="Wu L."/>
            <person name="Ma J."/>
        </authorList>
    </citation>
    <scope>NUCLEOTIDE SEQUENCE [LARGE SCALE GENOMIC DNA]</scope>
    <source>
        <strain evidence="4">JCM 16578</strain>
    </source>
</reference>